<evidence type="ECO:0000259" key="6">
    <source>
        <dbReference type="PROSITE" id="PS50887"/>
    </source>
</evidence>
<dbReference type="PANTHER" id="PTHR45138">
    <property type="entry name" value="REGULATORY COMPONENTS OF SENSORY TRANSDUCTION SYSTEM"/>
    <property type="match status" value="1"/>
</dbReference>
<protein>
    <recommendedName>
        <fullName evidence="3">diguanylate cyclase</fullName>
        <ecNumber evidence="3">2.7.7.65</ecNumber>
    </recommendedName>
</protein>
<dbReference type="Gene3D" id="3.30.70.270">
    <property type="match status" value="1"/>
</dbReference>
<dbReference type="RefSeq" id="WP_173633544.1">
    <property type="nucleotide sequence ID" value="NZ_CP054212.1"/>
</dbReference>
<sequence>MTEQTGVVAGVSKSMLRQMMLIFLVVISSAVLAVNGWTLWSSWQRMLSSTEDNARNLSISLSRQAGDTFLQTELTLQDLRDRINIVGLRHQSAALTQQLLQRKAVLPQLDGLFIYDTEGNWIVSTASALPANANNADREYFQYHLKHSDNQVHIGDVVRSRSSGNLIIPVSMRLNNFDGTFRGVLLATIRIDFFRQVYDYYNLGEHDILGLMKANGNILYARPLSDTLINKSLSASPLFTRLLKTSSAGAAMYRSALDGRERIFGYSRLKRYPLVVVAGYDKQQIWRTWGADAFTFAMLSVVLLLLLFLFGFIVLRHIHLNLKNQFELTAVRDQLTAMNRTLQSLALIDGLTGLANRRQFDLWLQRSIERSSRQQTPLSLLMIDVDTFKNYNDHYGHQAGDHCLKQVAACLQQHQRQPDDLVARYGGEEFAIVLPNTHAADALLLAQQMVRDVAGLGIPHEKSSVAEKVVTISIGVHTTIAGRDSAAQDQLIAEADKALYQAKNSGKNQAVAL</sequence>
<dbReference type="PROSITE" id="PS50887">
    <property type="entry name" value="GGDEF"/>
    <property type="match status" value="1"/>
</dbReference>
<dbReference type="EC" id="2.7.7.65" evidence="3"/>
<dbReference type="InterPro" id="IPR054327">
    <property type="entry name" value="His-kinase-like_sensor"/>
</dbReference>
<dbReference type="GO" id="GO:0052621">
    <property type="term" value="F:diguanylate cyclase activity"/>
    <property type="evidence" value="ECO:0007669"/>
    <property type="project" value="UniProtKB-EC"/>
</dbReference>
<dbReference type="AlphaFoldDB" id="A0A6M8UFM5"/>
<dbReference type="PANTHER" id="PTHR45138:SF9">
    <property type="entry name" value="DIGUANYLATE CYCLASE DGCM-RELATED"/>
    <property type="match status" value="1"/>
</dbReference>
<dbReference type="InterPro" id="IPR000160">
    <property type="entry name" value="GGDEF_dom"/>
</dbReference>
<name>A0A6M8UFM5_9GAMM</name>
<dbReference type="Gene3D" id="3.30.450.20">
    <property type="entry name" value="PAS domain"/>
    <property type="match status" value="2"/>
</dbReference>
<dbReference type="SUPFAM" id="SSF103190">
    <property type="entry name" value="Sensory domain-like"/>
    <property type="match status" value="1"/>
</dbReference>
<dbReference type="InterPro" id="IPR029787">
    <property type="entry name" value="Nucleotide_cyclase"/>
</dbReference>
<dbReference type="GO" id="GO:0043709">
    <property type="term" value="P:cell adhesion involved in single-species biofilm formation"/>
    <property type="evidence" value="ECO:0007669"/>
    <property type="project" value="TreeGrafter"/>
</dbReference>
<comment type="pathway">
    <text evidence="2">Purine metabolism; 3',5'-cyclic di-GMP biosynthesis.</text>
</comment>
<evidence type="ECO:0000256" key="4">
    <source>
        <dbReference type="ARBA" id="ARBA00034247"/>
    </source>
</evidence>
<keyword evidence="5" id="KW-0812">Transmembrane</keyword>
<organism evidence="7 8">
    <name type="scientific">Paramixta manurensis</name>
    <dbReference type="NCBI Taxonomy" id="2740817"/>
    <lineage>
        <taxon>Bacteria</taxon>
        <taxon>Pseudomonadati</taxon>
        <taxon>Pseudomonadota</taxon>
        <taxon>Gammaproteobacteria</taxon>
        <taxon>Enterobacterales</taxon>
        <taxon>Erwiniaceae</taxon>
        <taxon>Paramixta</taxon>
    </lineage>
</organism>
<feature type="domain" description="GGDEF" evidence="6">
    <location>
        <begin position="376"/>
        <end position="513"/>
    </location>
</feature>
<dbReference type="Pfam" id="PF00990">
    <property type="entry name" value="GGDEF"/>
    <property type="match status" value="1"/>
</dbReference>
<dbReference type="EMBL" id="CP054212">
    <property type="protein sequence ID" value="QKJ86530.1"/>
    <property type="molecule type" value="Genomic_DNA"/>
</dbReference>
<comment type="catalytic activity">
    <reaction evidence="4">
        <text>2 GTP = 3',3'-c-di-GMP + 2 diphosphate</text>
        <dbReference type="Rhea" id="RHEA:24898"/>
        <dbReference type="ChEBI" id="CHEBI:33019"/>
        <dbReference type="ChEBI" id="CHEBI:37565"/>
        <dbReference type="ChEBI" id="CHEBI:58805"/>
        <dbReference type="EC" id="2.7.7.65"/>
    </reaction>
</comment>
<dbReference type="KEGG" id="pmak:PMPD1_1577"/>
<dbReference type="SMART" id="SM00267">
    <property type="entry name" value="GGDEF"/>
    <property type="match status" value="1"/>
</dbReference>
<dbReference type="GO" id="GO:0005886">
    <property type="term" value="C:plasma membrane"/>
    <property type="evidence" value="ECO:0007669"/>
    <property type="project" value="TreeGrafter"/>
</dbReference>
<feature type="transmembrane region" description="Helical" evidence="5">
    <location>
        <begin position="21"/>
        <end position="40"/>
    </location>
</feature>
<proteinExistence type="predicted"/>
<reference evidence="7 8" key="1">
    <citation type="submission" date="2020-06" db="EMBL/GenBank/DDBJ databases">
        <title>Genome sequence of Paramixta manurensis strain PD-1.</title>
        <authorList>
            <person name="Lee C.W."/>
            <person name="Kim J."/>
        </authorList>
    </citation>
    <scope>NUCLEOTIDE SEQUENCE [LARGE SCALE GENOMIC DNA]</scope>
    <source>
        <strain evidence="7 8">PD-1</strain>
    </source>
</reference>
<dbReference type="FunFam" id="3.30.70.270:FF:000001">
    <property type="entry name" value="Diguanylate cyclase domain protein"/>
    <property type="match status" value="1"/>
</dbReference>
<dbReference type="GO" id="GO:1902201">
    <property type="term" value="P:negative regulation of bacterial-type flagellum-dependent cell motility"/>
    <property type="evidence" value="ECO:0007669"/>
    <property type="project" value="TreeGrafter"/>
</dbReference>
<keyword evidence="8" id="KW-1185">Reference proteome</keyword>
<evidence type="ECO:0000256" key="1">
    <source>
        <dbReference type="ARBA" id="ARBA00001946"/>
    </source>
</evidence>
<feature type="transmembrane region" description="Helical" evidence="5">
    <location>
        <begin position="293"/>
        <end position="315"/>
    </location>
</feature>
<dbReference type="Pfam" id="PF22588">
    <property type="entry name" value="dCache_1_like"/>
    <property type="match status" value="1"/>
</dbReference>
<dbReference type="InterPro" id="IPR029151">
    <property type="entry name" value="Sensor-like_sf"/>
</dbReference>
<dbReference type="Proteomes" id="UP000505325">
    <property type="component" value="Chromosome"/>
</dbReference>
<comment type="cofactor">
    <cofactor evidence="1">
        <name>Mg(2+)</name>
        <dbReference type="ChEBI" id="CHEBI:18420"/>
    </cofactor>
</comment>
<evidence type="ECO:0000313" key="7">
    <source>
        <dbReference type="EMBL" id="QKJ86530.1"/>
    </source>
</evidence>
<gene>
    <name evidence="7" type="ORF">PMPD1_1577</name>
</gene>
<evidence type="ECO:0000256" key="3">
    <source>
        <dbReference type="ARBA" id="ARBA00012528"/>
    </source>
</evidence>
<dbReference type="InterPro" id="IPR043128">
    <property type="entry name" value="Rev_trsase/Diguanyl_cyclase"/>
</dbReference>
<dbReference type="InterPro" id="IPR050469">
    <property type="entry name" value="Diguanylate_Cyclase"/>
</dbReference>
<keyword evidence="5" id="KW-1133">Transmembrane helix</keyword>
<dbReference type="SUPFAM" id="SSF55073">
    <property type="entry name" value="Nucleotide cyclase"/>
    <property type="match status" value="1"/>
</dbReference>
<dbReference type="CDD" id="cd12915">
    <property type="entry name" value="PDC2_DGC_like"/>
    <property type="match status" value="1"/>
</dbReference>
<evidence type="ECO:0000256" key="2">
    <source>
        <dbReference type="ARBA" id="ARBA00004665"/>
    </source>
</evidence>
<dbReference type="CDD" id="cd01949">
    <property type="entry name" value="GGDEF"/>
    <property type="match status" value="1"/>
</dbReference>
<dbReference type="NCBIfam" id="TIGR00254">
    <property type="entry name" value="GGDEF"/>
    <property type="match status" value="1"/>
</dbReference>
<evidence type="ECO:0000256" key="5">
    <source>
        <dbReference type="SAM" id="Phobius"/>
    </source>
</evidence>
<dbReference type="CDD" id="cd12914">
    <property type="entry name" value="PDC1_DGC_like"/>
    <property type="match status" value="1"/>
</dbReference>
<keyword evidence="5" id="KW-0472">Membrane</keyword>
<evidence type="ECO:0000313" key="8">
    <source>
        <dbReference type="Proteomes" id="UP000505325"/>
    </source>
</evidence>
<accession>A0A6M8UFM5</accession>